<dbReference type="InterPro" id="IPR032675">
    <property type="entry name" value="LRR_dom_sf"/>
</dbReference>
<evidence type="ECO:0000259" key="1">
    <source>
        <dbReference type="Pfam" id="PF18511"/>
    </source>
</evidence>
<dbReference type="OrthoDB" id="550575at2759"/>
<proteinExistence type="predicted"/>
<dbReference type="EMBL" id="CM035416">
    <property type="protein sequence ID" value="KAH7425761.1"/>
    <property type="molecule type" value="Genomic_DNA"/>
</dbReference>
<dbReference type="Gene3D" id="3.80.10.10">
    <property type="entry name" value="Ribonuclease Inhibitor"/>
    <property type="match status" value="1"/>
</dbReference>
<sequence>MADKATKCGSISAVQTVLDLEDILEHIFAFIDDFSSISLVCKKWYNVDRRTRKKVTVTSCYAIDSSRLTERFQALRSIKIRGKPRAAMFRLVPDEWGGYARPWITEISRSCTHLNSIYLRRMVVTDVELSTLAVTHGRILQALKLVKCSGFSTDGLEAVATHCSVLRVLCVEECTLEDHSGNWLRKLSQHNSTLESFNISGSDLQHVEPDDLLTLTLNCRSLASLKLNDLELENLKEIFRKTTTLQELGGVSVGEANPNEISLPSRLTSLVSLYYNAAGEGDEAVNSLVQPIAMGLKKIDLQFTFLSVPGHCELLGHCSNLEALEVFNAIGDEGLDVIANHCKKLRWLRVERGDREVQQGFVTQRGLISVALNCHQLEYIAVYVTDINNVALKTIAANCPNLTDFRLVLLDEDNEIADFPLDDGVRDLMQRCPGMHHLALYLRPGFLTDEGMEVIGMYGRNLRWALLGLLGESDRGIELFAKGCPKLKRLEIRDCVFSEKAITSAVQEMQALNYVWVQGYNSTGTGRDLLPLTRNYWNVELIDEPEAPAQFVAYRCLSGKRTDAPPIVTILG</sequence>
<feature type="domain" description="Transport inhibitor response 1" evidence="2">
    <location>
        <begin position="74"/>
        <end position="119"/>
    </location>
</feature>
<dbReference type="FunFam" id="3.80.10.10:FF:000124">
    <property type="entry name" value="Coronatine-insensitive protein 1"/>
    <property type="match status" value="1"/>
</dbReference>
<dbReference type="InterPro" id="IPR041567">
    <property type="entry name" value="COI1_F-box"/>
</dbReference>
<feature type="domain" description="COI1 F-box" evidence="1">
    <location>
        <begin position="21"/>
        <end position="54"/>
    </location>
</feature>
<dbReference type="PANTHER" id="PTHR16134">
    <property type="entry name" value="F-BOX/TPR REPEAT PROTEIN POF3"/>
    <property type="match status" value="1"/>
</dbReference>
<organism evidence="3 4">
    <name type="scientific">Ceratopteris richardii</name>
    <name type="common">Triangle waterfern</name>
    <dbReference type="NCBI Taxonomy" id="49495"/>
    <lineage>
        <taxon>Eukaryota</taxon>
        <taxon>Viridiplantae</taxon>
        <taxon>Streptophyta</taxon>
        <taxon>Embryophyta</taxon>
        <taxon>Tracheophyta</taxon>
        <taxon>Polypodiopsida</taxon>
        <taxon>Polypodiidae</taxon>
        <taxon>Polypodiales</taxon>
        <taxon>Pteridineae</taxon>
        <taxon>Pteridaceae</taxon>
        <taxon>Parkerioideae</taxon>
        <taxon>Ceratopteris</taxon>
    </lineage>
</organism>
<dbReference type="OMA" id="QHITMAL"/>
<dbReference type="Proteomes" id="UP000825935">
    <property type="component" value="Chromosome 11"/>
</dbReference>
<evidence type="ECO:0000313" key="3">
    <source>
        <dbReference type="EMBL" id="KAH7425761.1"/>
    </source>
</evidence>
<evidence type="ECO:0000259" key="2">
    <source>
        <dbReference type="Pfam" id="PF18791"/>
    </source>
</evidence>
<dbReference type="Pfam" id="PF18511">
    <property type="entry name" value="F-box_5"/>
    <property type="match status" value="1"/>
</dbReference>
<name>A0A8T2TQF2_CERRI</name>
<keyword evidence="4" id="KW-1185">Reference proteome</keyword>
<dbReference type="CDD" id="cd22159">
    <property type="entry name" value="F-box_AtTIR1-like"/>
    <property type="match status" value="1"/>
</dbReference>
<dbReference type="AlphaFoldDB" id="A0A8T2TQF2"/>
<evidence type="ECO:0000313" key="4">
    <source>
        <dbReference type="Proteomes" id="UP000825935"/>
    </source>
</evidence>
<accession>A0A8T2TQF2</accession>
<protein>
    <submittedName>
        <fullName evidence="3">Uncharacterized protein</fullName>
    </submittedName>
</protein>
<dbReference type="Gene3D" id="1.20.1280.50">
    <property type="match status" value="1"/>
</dbReference>
<dbReference type="Pfam" id="PF18791">
    <property type="entry name" value="Transp_inhibit"/>
    <property type="match status" value="1"/>
</dbReference>
<dbReference type="InterPro" id="IPR041101">
    <property type="entry name" value="Transp_inhibit"/>
</dbReference>
<comment type="caution">
    <text evidence="3">The sequence shown here is derived from an EMBL/GenBank/DDBJ whole genome shotgun (WGS) entry which is preliminary data.</text>
</comment>
<dbReference type="SUPFAM" id="SSF52047">
    <property type="entry name" value="RNI-like"/>
    <property type="match status" value="1"/>
</dbReference>
<reference evidence="3" key="1">
    <citation type="submission" date="2021-08" db="EMBL/GenBank/DDBJ databases">
        <title>WGS assembly of Ceratopteris richardii.</title>
        <authorList>
            <person name="Marchant D.B."/>
            <person name="Chen G."/>
            <person name="Jenkins J."/>
            <person name="Shu S."/>
            <person name="Leebens-Mack J."/>
            <person name="Grimwood J."/>
            <person name="Schmutz J."/>
            <person name="Soltis P."/>
            <person name="Soltis D."/>
            <person name="Chen Z.-H."/>
        </authorList>
    </citation>
    <scope>NUCLEOTIDE SEQUENCE</scope>
    <source>
        <strain evidence="3">Whitten #5841</strain>
        <tissue evidence="3">Leaf</tissue>
    </source>
</reference>
<gene>
    <name evidence="3" type="ORF">KP509_11G069600</name>
</gene>
<dbReference type="PANTHER" id="PTHR16134:SF43">
    <property type="entry name" value="CORONATINE-INSENSITIVE PROTEIN 1"/>
    <property type="match status" value="1"/>
</dbReference>